<dbReference type="GO" id="GO:0000278">
    <property type="term" value="P:mitotic cell cycle"/>
    <property type="evidence" value="ECO:0007669"/>
    <property type="project" value="InterPro"/>
</dbReference>
<dbReference type="STRING" id="403673.A0A177WUB4"/>
<dbReference type="InterPro" id="IPR023271">
    <property type="entry name" value="Aquaporin-like"/>
</dbReference>
<dbReference type="OrthoDB" id="1884855at2759"/>
<dbReference type="EMBL" id="DS022309">
    <property type="protein sequence ID" value="OAJ43010.1"/>
    <property type="molecule type" value="Genomic_DNA"/>
</dbReference>
<dbReference type="InterPro" id="IPR022357">
    <property type="entry name" value="MIP_CS"/>
</dbReference>
<evidence type="ECO:0000256" key="1">
    <source>
        <dbReference type="ARBA" id="ARBA00004141"/>
    </source>
</evidence>
<evidence type="ECO:0000313" key="8">
    <source>
        <dbReference type="EMBL" id="OAJ43010.1"/>
    </source>
</evidence>
<gene>
    <name evidence="8" type="ORF">BDEG_26393</name>
</gene>
<dbReference type="AlphaFoldDB" id="A0A177WUB4"/>
<reference evidence="8 9" key="2">
    <citation type="submission" date="2016-05" db="EMBL/GenBank/DDBJ databases">
        <title>Lineage-specific infection strategies underlie the spectrum of fungal disease in amphibians.</title>
        <authorList>
            <person name="Cuomo C.A."/>
            <person name="Farrer R.A."/>
            <person name="James T."/>
            <person name="Longcore J."/>
            <person name="Birren B."/>
        </authorList>
    </citation>
    <scope>NUCLEOTIDE SEQUENCE [LARGE SCALE GENOMIC DNA]</scope>
    <source>
        <strain evidence="8 9">JEL423</strain>
    </source>
</reference>
<keyword evidence="5 7" id="KW-1133">Transmembrane helix</keyword>
<keyword evidence="6 7" id="KW-0472">Membrane</keyword>
<dbReference type="InterPro" id="IPR050363">
    <property type="entry name" value="MIP/Aquaporin"/>
</dbReference>
<dbReference type="PROSITE" id="PS00221">
    <property type="entry name" value="MIP"/>
    <property type="match status" value="1"/>
</dbReference>
<dbReference type="InterPro" id="IPR008685">
    <property type="entry name" value="Centromere_Mis12"/>
</dbReference>
<dbReference type="GO" id="GO:0005634">
    <property type="term" value="C:nucleus"/>
    <property type="evidence" value="ECO:0007669"/>
    <property type="project" value="InterPro"/>
</dbReference>
<organism evidence="8 9">
    <name type="scientific">Batrachochytrium dendrobatidis (strain JEL423)</name>
    <dbReference type="NCBI Taxonomy" id="403673"/>
    <lineage>
        <taxon>Eukaryota</taxon>
        <taxon>Fungi</taxon>
        <taxon>Fungi incertae sedis</taxon>
        <taxon>Chytridiomycota</taxon>
        <taxon>Chytridiomycota incertae sedis</taxon>
        <taxon>Chytridiomycetes</taxon>
        <taxon>Rhizophydiales</taxon>
        <taxon>Rhizophydiales incertae sedis</taxon>
        <taxon>Batrachochytrium</taxon>
    </lineage>
</organism>
<dbReference type="InterPro" id="IPR000425">
    <property type="entry name" value="MIP"/>
</dbReference>
<proteinExistence type="inferred from homology"/>
<feature type="transmembrane region" description="Helical" evidence="7">
    <location>
        <begin position="299"/>
        <end position="322"/>
    </location>
</feature>
<dbReference type="Pfam" id="PF05859">
    <property type="entry name" value="Mis12"/>
    <property type="match status" value="1"/>
</dbReference>
<sequence length="644" mass="70561">MRVKSEPEIVAVSQNIDDSVETPRQSVGIETVIISQGVECEFQSLASLQLNKRLALASRRRFVAELIGTFLMLTFATGAVSSQVLTGALKGIWQNAVVVGIATTCAIYLSGSTSGGHLNPAITLAMATFGCKTGFQWNRVPSYILAQILGGILAGIANLFIWNPIIVQFESRNNITRNQLPGCTHSAMLFGTYFPNPDIYKPGSPDAINLVSPWRAFGVEVFATAILAFVIVGLCDRGNRSTIHPAIIPPAIGAIVAALISVFGPITMAAMNPARDLGPRIAAAIGGWGECAFGGDMSFLIYTFGPCIGSILGAAVYLTFLYHSDEELKDRNHKSTAIMTTTSNQLPLASDLPEKLDSETLVEHSAEVVSLEVVTEHLGFAPVHFIDDMIDRVNSLLYKSMAKLEELVSVELGKGIETDRGMASIETLFESCVDKRFDRFEVFGLRNVFAVQPDLAMQLTAFQECNVDITLEQELALDADIDVLRKQLLAYSCMQGKLQEKDKYLDNVISHLNIFGDQLVKLESIAVDNKIYPLSEKLVELSDKIATLSSVTDQVHVRTTHPIMREKICDSDRRMQLLQSEIAMHIKKRRHIAEVQEGLAMGKGNKANGSFSNMSAWDVTREYRDAMSIGSVKEMEAFKENVLL</sequence>
<comment type="subcellular location">
    <subcellularLocation>
        <location evidence="1">Membrane</location>
        <topology evidence="1">Multi-pass membrane protein</topology>
    </subcellularLocation>
</comment>
<dbReference type="GO" id="GO:0005886">
    <property type="term" value="C:plasma membrane"/>
    <property type="evidence" value="ECO:0007669"/>
    <property type="project" value="TreeGrafter"/>
</dbReference>
<dbReference type="PANTHER" id="PTHR43829">
    <property type="entry name" value="AQUAPORIN OR AQUAGLYCEROPORIN RELATED"/>
    <property type="match status" value="1"/>
</dbReference>
<comment type="similarity">
    <text evidence="2">Belongs to the MIP/aquaporin (TC 1.A.8) family.</text>
</comment>
<dbReference type="Proteomes" id="UP000077115">
    <property type="component" value="Unassembled WGS sequence"/>
</dbReference>
<feature type="transmembrane region" description="Helical" evidence="7">
    <location>
        <begin position="214"/>
        <end position="235"/>
    </location>
</feature>
<evidence type="ECO:0000313" key="9">
    <source>
        <dbReference type="Proteomes" id="UP000077115"/>
    </source>
</evidence>
<evidence type="ECO:0000256" key="2">
    <source>
        <dbReference type="ARBA" id="ARBA00006175"/>
    </source>
</evidence>
<feature type="transmembrane region" description="Helical" evidence="7">
    <location>
        <begin position="62"/>
        <end position="80"/>
    </location>
</feature>
<dbReference type="GO" id="GO:0015250">
    <property type="term" value="F:water channel activity"/>
    <property type="evidence" value="ECO:0007669"/>
    <property type="project" value="TreeGrafter"/>
</dbReference>
<dbReference type="Pfam" id="PF00230">
    <property type="entry name" value="MIP"/>
    <property type="match status" value="1"/>
</dbReference>
<feature type="transmembrane region" description="Helical" evidence="7">
    <location>
        <begin position="143"/>
        <end position="166"/>
    </location>
</feature>
<reference evidence="8 9" key="1">
    <citation type="submission" date="2006-10" db="EMBL/GenBank/DDBJ databases">
        <title>The Genome Sequence of Batrachochytrium dendrobatidis JEL423.</title>
        <authorList>
            <consortium name="The Broad Institute Genome Sequencing Platform"/>
            <person name="Birren B."/>
            <person name="Lander E."/>
            <person name="Galagan J."/>
            <person name="Cuomo C."/>
            <person name="Devon K."/>
            <person name="Jaffe D."/>
            <person name="Butler J."/>
            <person name="Alvarez P."/>
            <person name="Gnerre S."/>
            <person name="Grabherr M."/>
            <person name="Kleber M."/>
            <person name="Mauceli E."/>
            <person name="Brockman W."/>
            <person name="Young S."/>
            <person name="LaButti K."/>
            <person name="Sykes S."/>
            <person name="DeCaprio D."/>
            <person name="Crawford M."/>
            <person name="Koehrsen M."/>
            <person name="Engels R."/>
            <person name="Montgomery P."/>
            <person name="Pearson M."/>
            <person name="Howarth C."/>
            <person name="Larson L."/>
            <person name="White J."/>
            <person name="O'Leary S."/>
            <person name="Kodira C."/>
            <person name="Zeng Q."/>
            <person name="Yandava C."/>
            <person name="Alvarado L."/>
            <person name="Longcore J."/>
            <person name="James T."/>
        </authorList>
    </citation>
    <scope>NUCLEOTIDE SEQUENCE [LARGE SCALE GENOMIC DNA]</scope>
    <source>
        <strain evidence="8 9">JEL423</strain>
    </source>
</reference>
<dbReference type="CDD" id="cd00333">
    <property type="entry name" value="MIP"/>
    <property type="match status" value="1"/>
</dbReference>
<keyword evidence="4 7" id="KW-0812">Transmembrane</keyword>
<keyword evidence="3" id="KW-0813">Transport</keyword>
<dbReference type="eggNOG" id="KOG0224">
    <property type="taxonomic scope" value="Eukaryota"/>
</dbReference>
<dbReference type="GO" id="GO:0000775">
    <property type="term" value="C:chromosome, centromeric region"/>
    <property type="evidence" value="ECO:0007669"/>
    <property type="project" value="InterPro"/>
</dbReference>
<dbReference type="SMR" id="A0A177WUB4"/>
<feature type="transmembrane region" description="Helical" evidence="7">
    <location>
        <begin position="92"/>
        <end position="111"/>
    </location>
</feature>
<protein>
    <submittedName>
        <fullName evidence="8">Uncharacterized protein</fullName>
    </submittedName>
</protein>
<dbReference type="PRINTS" id="PR00783">
    <property type="entry name" value="MINTRINSICP"/>
</dbReference>
<feature type="transmembrane region" description="Helical" evidence="7">
    <location>
        <begin position="247"/>
        <end position="270"/>
    </location>
</feature>
<dbReference type="GO" id="GO:0015254">
    <property type="term" value="F:glycerol channel activity"/>
    <property type="evidence" value="ECO:0007669"/>
    <property type="project" value="TreeGrafter"/>
</dbReference>
<evidence type="ECO:0000256" key="4">
    <source>
        <dbReference type="ARBA" id="ARBA00022692"/>
    </source>
</evidence>
<evidence type="ECO:0000256" key="5">
    <source>
        <dbReference type="ARBA" id="ARBA00022989"/>
    </source>
</evidence>
<evidence type="ECO:0000256" key="7">
    <source>
        <dbReference type="SAM" id="Phobius"/>
    </source>
</evidence>
<dbReference type="Gene3D" id="1.20.1080.10">
    <property type="entry name" value="Glycerol uptake facilitator protein"/>
    <property type="match status" value="1"/>
</dbReference>
<dbReference type="SUPFAM" id="SSF81338">
    <property type="entry name" value="Aquaporin-like"/>
    <property type="match status" value="1"/>
</dbReference>
<evidence type="ECO:0000256" key="6">
    <source>
        <dbReference type="ARBA" id="ARBA00023136"/>
    </source>
</evidence>
<evidence type="ECO:0000256" key="3">
    <source>
        <dbReference type="ARBA" id="ARBA00022448"/>
    </source>
</evidence>
<dbReference type="VEuPathDB" id="FungiDB:BDEG_26393"/>
<name>A0A177WUB4_BATDL</name>
<accession>A0A177WUB4</accession>
<dbReference type="PANTHER" id="PTHR43829:SF9">
    <property type="entry name" value="AQUAPORIN-9"/>
    <property type="match status" value="1"/>
</dbReference>